<accession>Q0G0H1</accession>
<dbReference type="EMBL" id="AATP01000002">
    <property type="protein sequence ID" value="EAU42026.1"/>
    <property type="molecule type" value="Genomic_DNA"/>
</dbReference>
<organism evidence="1 3">
    <name type="scientific">Fulvimarina pelagi HTCC2506</name>
    <dbReference type="NCBI Taxonomy" id="314231"/>
    <lineage>
        <taxon>Bacteria</taxon>
        <taxon>Pseudomonadati</taxon>
        <taxon>Pseudomonadota</taxon>
        <taxon>Alphaproteobacteria</taxon>
        <taxon>Hyphomicrobiales</taxon>
        <taxon>Aurantimonadaceae</taxon>
        <taxon>Fulvimarina</taxon>
    </lineage>
</organism>
<sequence length="26" mass="2906">MRFAFDGSLVCLFSNIVKKKTDLEGS</sequence>
<dbReference type="EMBL" id="AATP01000006">
    <property type="protein sequence ID" value="EAU40622.1"/>
    <property type="molecule type" value="Genomic_DNA"/>
</dbReference>
<name>Q0G0H1_9HYPH</name>
<gene>
    <name evidence="1" type="ORF">FP2506_02809</name>
    <name evidence="2" type="ORF">FP2506_16374</name>
</gene>
<evidence type="ECO:0000313" key="1">
    <source>
        <dbReference type="EMBL" id="EAU40622.1"/>
    </source>
</evidence>
<dbReference type="AlphaFoldDB" id="Q0G0H1"/>
<keyword evidence="3" id="KW-1185">Reference proteome</keyword>
<reference evidence="1 3" key="1">
    <citation type="journal article" date="2010" name="J. Bacteriol.">
        <title>Genome sequence of Fulvimarina pelagi HTCC2506T, a Mn(II)-oxidizing alphaproteobacterium possessing an aerobic anoxygenic photosynthetic gene cluster and Xanthorhodopsin.</title>
        <authorList>
            <person name="Kang I."/>
            <person name="Oh H.M."/>
            <person name="Lim S.I."/>
            <person name="Ferriera S."/>
            <person name="Giovannoni S.J."/>
            <person name="Cho J.C."/>
        </authorList>
    </citation>
    <scope>NUCLEOTIDE SEQUENCE [LARGE SCALE GENOMIC DNA]</scope>
    <source>
        <strain evidence="1 3">HTCC2506</strain>
    </source>
</reference>
<dbReference type="HOGENOM" id="CLU_3416787_0_0_5"/>
<dbReference type="Proteomes" id="UP000004310">
    <property type="component" value="Unassembled WGS sequence"/>
</dbReference>
<proteinExistence type="predicted"/>
<evidence type="ECO:0000313" key="3">
    <source>
        <dbReference type="Proteomes" id="UP000004310"/>
    </source>
</evidence>
<evidence type="ECO:0000313" key="2">
    <source>
        <dbReference type="EMBL" id="EAU42026.1"/>
    </source>
</evidence>
<protein>
    <submittedName>
        <fullName evidence="1">Uncharacterized protein</fullName>
    </submittedName>
</protein>
<comment type="caution">
    <text evidence="1">The sequence shown here is derived from an EMBL/GenBank/DDBJ whole genome shotgun (WGS) entry which is preliminary data.</text>
</comment>